<dbReference type="AlphaFoldDB" id="B2IKI7"/>
<dbReference type="Proteomes" id="UP000001695">
    <property type="component" value="Chromosome"/>
</dbReference>
<protein>
    <submittedName>
        <fullName evidence="3">Diguanylate phosphodiesterase</fullName>
    </submittedName>
</protein>
<evidence type="ECO:0000259" key="2">
    <source>
        <dbReference type="PROSITE" id="PS50883"/>
    </source>
</evidence>
<dbReference type="InterPro" id="IPR001633">
    <property type="entry name" value="EAL_dom"/>
</dbReference>
<name>B2IKI7_BEII9</name>
<reference evidence="4" key="1">
    <citation type="submission" date="2008-03" db="EMBL/GenBank/DDBJ databases">
        <title>Complete sequence of chromosome of Beijerinckia indica subsp. indica ATCC 9039.</title>
        <authorList>
            <consortium name="US DOE Joint Genome Institute"/>
            <person name="Copeland A."/>
            <person name="Lucas S."/>
            <person name="Lapidus A."/>
            <person name="Glavina del Rio T."/>
            <person name="Dalin E."/>
            <person name="Tice H."/>
            <person name="Bruce D."/>
            <person name="Goodwin L."/>
            <person name="Pitluck S."/>
            <person name="LaButti K."/>
            <person name="Schmutz J."/>
            <person name="Larimer F."/>
            <person name="Land M."/>
            <person name="Hauser L."/>
            <person name="Kyrpides N."/>
            <person name="Mikhailova N."/>
            <person name="Dunfield P.F."/>
            <person name="Dedysh S.N."/>
            <person name="Liesack W."/>
            <person name="Saw J.H."/>
            <person name="Alam M."/>
            <person name="Chen Y."/>
            <person name="Murrell J.C."/>
            <person name="Richardson P."/>
        </authorList>
    </citation>
    <scope>NUCLEOTIDE SEQUENCE [LARGE SCALE GENOMIC DNA]</scope>
    <source>
        <strain evidence="4">ATCC 9039 / DSM 1715 / NCIMB 8712</strain>
    </source>
</reference>
<dbReference type="InterPro" id="IPR050706">
    <property type="entry name" value="Cyclic-di-GMP_PDE-like"/>
</dbReference>
<evidence type="ECO:0000313" key="4">
    <source>
        <dbReference type="Proteomes" id="UP000001695"/>
    </source>
</evidence>
<dbReference type="Pfam" id="PF00563">
    <property type="entry name" value="EAL"/>
    <property type="match status" value="1"/>
</dbReference>
<dbReference type="GO" id="GO:0071111">
    <property type="term" value="F:cyclic-guanylate-specific phosphodiesterase activity"/>
    <property type="evidence" value="ECO:0007669"/>
    <property type="project" value="InterPro"/>
</dbReference>
<dbReference type="PANTHER" id="PTHR33121:SF79">
    <property type="entry name" value="CYCLIC DI-GMP PHOSPHODIESTERASE PDED-RELATED"/>
    <property type="match status" value="1"/>
</dbReference>
<accession>B2IKI7</accession>
<dbReference type="HOGENOM" id="CLU_000445_70_50_5"/>
<feature type="region of interest" description="Disordered" evidence="1">
    <location>
        <begin position="264"/>
        <end position="294"/>
    </location>
</feature>
<organism evidence="3 4">
    <name type="scientific">Beijerinckia indica subsp. indica (strain ATCC 9039 / DSM 1715 / NCIMB 8712)</name>
    <dbReference type="NCBI Taxonomy" id="395963"/>
    <lineage>
        <taxon>Bacteria</taxon>
        <taxon>Pseudomonadati</taxon>
        <taxon>Pseudomonadota</taxon>
        <taxon>Alphaproteobacteria</taxon>
        <taxon>Hyphomicrobiales</taxon>
        <taxon>Beijerinckiaceae</taxon>
        <taxon>Beijerinckia</taxon>
    </lineage>
</organism>
<dbReference type="PROSITE" id="PS50883">
    <property type="entry name" value="EAL"/>
    <property type="match status" value="1"/>
</dbReference>
<proteinExistence type="predicted"/>
<dbReference type="KEGG" id="bid:Bind_2899"/>
<keyword evidence="4" id="KW-1185">Reference proteome</keyword>
<reference evidence="3 4" key="2">
    <citation type="journal article" date="2010" name="J. Bacteriol.">
        <title>Complete genome sequence of Beijerinckia indica subsp. indica.</title>
        <authorList>
            <person name="Tamas I."/>
            <person name="Dedysh S.N."/>
            <person name="Liesack W."/>
            <person name="Stott M.B."/>
            <person name="Alam M."/>
            <person name="Murrell J.C."/>
            <person name="Dunfield P.F."/>
        </authorList>
    </citation>
    <scope>NUCLEOTIDE SEQUENCE [LARGE SCALE GENOMIC DNA]</scope>
    <source>
        <strain evidence="4">ATCC 9039 / DSM 1715 / NCIMB 8712</strain>
    </source>
</reference>
<dbReference type="SUPFAM" id="SSF141868">
    <property type="entry name" value="EAL domain-like"/>
    <property type="match status" value="1"/>
</dbReference>
<evidence type="ECO:0000256" key="1">
    <source>
        <dbReference type="SAM" id="MobiDB-lite"/>
    </source>
</evidence>
<dbReference type="InterPro" id="IPR035919">
    <property type="entry name" value="EAL_sf"/>
</dbReference>
<dbReference type="PANTHER" id="PTHR33121">
    <property type="entry name" value="CYCLIC DI-GMP PHOSPHODIESTERASE PDEF"/>
    <property type="match status" value="1"/>
</dbReference>
<feature type="domain" description="EAL" evidence="2">
    <location>
        <begin position="11"/>
        <end position="260"/>
    </location>
</feature>
<dbReference type="SMART" id="SM00052">
    <property type="entry name" value="EAL"/>
    <property type="match status" value="1"/>
</dbReference>
<sequence length="294" mass="33133">MRDESKRMIDDRTLAEDLRKTLQTGGFVLHYQPIFAVETGEIVSVEALFRWTHRDYGEIAPDRAIALTEACDLIIPLGEWVLRRACDEARQWPFLDLCVNVSPLQLRHKGFLASLDRIVAETGFDPSRLVLEVTENHPLHYDAATLRLLAQLRQRGIRLALDDFGSGHASFDTLRDFPFDKLKIDRSFIASSLTSLEDRLMLQAIVRAGVTCGLIVTAEGVETKEQNALLQRLGCDELQGFLFSPAVPPVDLMALLNRQKSASQKRNLSGIDPMHWRNFNSAETRRPQPGFPPA</sequence>
<dbReference type="CDD" id="cd01948">
    <property type="entry name" value="EAL"/>
    <property type="match status" value="1"/>
</dbReference>
<dbReference type="Gene3D" id="3.20.20.450">
    <property type="entry name" value="EAL domain"/>
    <property type="match status" value="1"/>
</dbReference>
<evidence type="ECO:0000313" key="3">
    <source>
        <dbReference type="EMBL" id="ACB96467.1"/>
    </source>
</evidence>
<gene>
    <name evidence="3" type="ordered locus">Bind_2899</name>
</gene>
<dbReference type="EMBL" id="CP001016">
    <property type="protein sequence ID" value="ACB96467.1"/>
    <property type="molecule type" value="Genomic_DNA"/>
</dbReference>
<dbReference type="eggNOG" id="COG2200">
    <property type="taxonomic scope" value="Bacteria"/>
</dbReference>
<dbReference type="STRING" id="395963.Bind_2899"/>